<evidence type="ECO:0000256" key="2">
    <source>
        <dbReference type="ARBA" id="ARBA00007168"/>
    </source>
</evidence>
<reference evidence="7" key="2">
    <citation type="submission" date="2020-05" db="UniProtKB">
        <authorList>
            <consortium name="EnsemblMetazoa"/>
        </authorList>
    </citation>
    <scope>IDENTIFICATION</scope>
    <source>
        <strain evidence="7">LVP_AGWG</strain>
    </source>
</reference>
<evidence type="ECO:0000256" key="6">
    <source>
        <dbReference type="RuleBase" id="RU368066"/>
    </source>
</evidence>
<dbReference type="PANTHER" id="PTHR12385">
    <property type="entry name" value="CHOLINE TRANSPORTER-LIKE (SLC FAMILY 44)"/>
    <property type="match status" value="1"/>
</dbReference>
<keyword evidence="4 6" id="KW-1133">Transmembrane helix</keyword>
<evidence type="ECO:0000313" key="7">
    <source>
        <dbReference type="EnsemblMetazoa" id="AAEL003867-PB"/>
    </source>
</evidence>
<organism evidence="7 8">
    <name type="scientific">Aedes aegypti</name>
    <name type="common">Yellowfever mosquito</name>
    <name type="synonym">Culex aegypti</name>
    <dbReference type="NCBI Taxonomy" id="7159"/>
    <lineage>
        <taxon>Eukaryota</taxon>
        <taxon>Metazoa</taxon>
        <taxon>Ecdysozoa</taxon>
        <taxon>Arthropoda</taxon>
        <taxon>Hexapoda</taxon>
        <taxon>Insecta</taxon>
        <taxon>Pterygota</taxon>
        <taxon>Neoptera</taxon>
        <taxon>Endopterygota</taxon>
        <taxon>Diptera</taxon>
        <taxon>Nematocera</taxon>
        <taxon>Culicoidea</taxon>
        <taxon>Culicidae</taxon>
        <taxon>Culicinae</taxon>
        <taxon>Aedini</taxon>
        <taxon>Aedes</taxon>
        <taxon>Stegomyia</taxon>
    </lineage>
</organism>
<proteinExistence type="inferred from homology"/>
<comment type="function">
    <text evidence="6">Choline transporter.</text>
</comment>
<feature type="transmembrane region" description="Helical" evidence="6">
    <location>
        <begin position="485"/>
        <end position="509"/>
    </location>
</feature>
<reference evidence="7 8" key="1">
    <citation type="submission" date="2017-06" db="EMBL/GenBank/DDBJ databases">
        <title>Aedes aegypti genome working group (AGWG) sequencing and assembly.</title>
        <authorList>
            <consortium name="Aedes aegypti Genome Working Group (AGWG)"/>
            <person name="Matthews B.J."/>
        </authorList>
    </citation>
    <scope>NUCLEOTIDE SEQUENCE [LARGE SCALE GENOMIC DNA]</scope>
    <source>
        <strain evidence="7 8">LVP_AGWG</strain>
    </source>
</reference>
<evidence type="ECO:0000256" key="1">
    <source>
        <dbReference type="ARBA" id="ARBA00004141"/>
    </source>
</evidence>
<evidence type="ECO:0000256" key="5">
    <source>
        <dbReference type="ARBA" id="ARBA00023136"/>
    </source>
</evidence>
<dbReference type="OrthoDB" id="7764745at2759"/>
<name>A0A6I8T8K5_AEDAE</name>
<evidence type="ECO:0000313" key="8">
    <source>
        <dbReference type="Proteomes" id="UP000008820"/>
    </source>
</evidence>
<dbReference type="GO" id="GO:0005886">
    <property type="term" value="C:plasma membrane"/>
    <property type="evidence" value="ECO:0007669"/>
    <property type="project" value="UniProtKB-SubCell"/>
</dbReference>
<feature type="transmembrane region" description="Helical" evidence="6">
    <location>
        <begin position="27"/>
        <end position="48"/>
    </location>
</feature>
<dbReference type="AlphaFoldDB" id="A0A6I8T8K5"/>
<dbReference type="EnsemblMetazoa" id="AAEL003867-RB">
    <property type="protein sequence ID" value="AAEL003867-PB"/>
    <property type="gene ID" value="AAEL003867"/>
</dbReference>
<gene>
    <name evidence="7" type="primary">5579181</name>
</gene>
<feature type="transmembrane region" description="Helical" evidence="6">
    <location>
        <begin position="308"/>
        <end position="335"/>
    </location>
</feature>
<feature type="transmembrane region" description="Helical" evidence="6">
    <location>
        <begin position="210"/>
        <end position="231"/>
    </location>
</feature>
<accession>A0A6I8T8K5</accession>
<dbReference type="PANTHER" id="PTHR12385:SF96">
    <property type="entry name" value="CHOLINE TRANSPORTER-LIKE PROTEIN"/>
    <property type="match status" value="1"/>
</dbReference>
<comment type="subcellular location">
    <subcellularLocation>
        <location evidence="6">Cell membrane</location>
        <topology evidence="6">Multi-pass membrane protein</topology>
    </subcellularLocation>
    <subcellularLocation>
        <location evidence="1">Membrane</location>
        <topology evidence="1">Multi-pass membrane protein</topology>
    </subcellularLocation>
</comment>
<comment type="similarity">
    <text evidence="2 6">Belongs to the CTL (choline transporter-like) family.</text>
</comment>
<keyword evidence="5 6" id="KW-0472">Membrane</keyword>
<feature type="transmembrane region" description="Helical" evidence="6">
    <location>
        <begin position="178"/>
        <end position="198"/>
    </location>
</feature>
<dbReference type="InParanoid" id="A0A6I8T8K5"/>
<feature type="transmembrane region" description="Helical" evidence="6">
    <location>
        <begin position="355"/>
        <end position="378"/>
    </location>
</feature>
<feature type="transmembrane region" description="Helical" evidence="6">
    <location>
        <begin position="152"/>
        <end position="172"/>
    </location>
</feature>
<sequence>MCFKKKTRIPVSSYDSIYETERHCTDAIFLVLMSIFVIGLFILATLCFPRSDIYRIINGYDDCGNVCGRENVRNINLLCSGQNMISKKYLLLNVINSVTEPSRKCVSDCDADGGYKLFFNRCIRFDPLLRERAPQGFLDELWQDVESFSTNVLWLCLLGFFNSLVVLALLWYIPRALIWTLVFGTIVVCVAGTGWFWIKWHLEDGESRWLYFALGSTLMCVLVGIFLAAVWKKVTLMVQLLHESGLALKSMVLLVFLPVLTIFIMIAMLGVSVYLGLMIESCGKATMVGSSVHYVKDSIIVLARWYNFLALIWFYHFLLGCQHVMTAGAITQWYFTREDDRLQNVQGRSFTMLVRYHLGTVALGSFLLAILLLFQWLLKILRLMTRKSRANRTRCCCVYCCQCCVGCLQSLLDPVSRKAYIVTALHGQPFFTAGKKVIKIYGENSGQMLAIDVIGSIIFILSQLSVLVLVGFIGVKMIQTHGELYHPYALLAIVLMVVYLITHCCMLMYKIVIDGVYICFCIDTEMNNGVDRPYFMSPELQKFIQGISKTVRTSSRQREQQV</sequence>
<protein>
    <recommendedName>
        <fullName evidence="6">Choline transporter-like protein</fullName>
    </recommendedName>
</protein>
<dbReference type="Pfam" id="PF04515">
    <property type="entry name" value="Choline_transpo"/>
    <property type="match status" value="1"/>
</dbReference>
<dbReference type="GO" id="GO:0022857">
    <property type="term" value="F:transmembrane transporter activity"/>
    <property type="evidence" value="ECO:0007669"/>
    <property type="project" value="UniProtKB-UniRule"/>
</dbReference>
<evidence type="ECO:0000256" key="3">
    <source>
        <dbReference type="ARBA" id="ARBA00022692"/>
    </source>
</evidence>
<feature type="transmembrane region" description="Helical" evidence="6">
    <location>
        <begin position="449"/>
        <end position="473"/>
    </location>
</feature>
<evidence type="ECO:0000256" key="4">
    <source>
        <dbReference type="ARBA" id="ARBA00022989"/>
    </source>
</evidence>
<keyword evidence="3 6" id="KW-0812">Transmembrane</keyword>
<keyword evidence="8" id="KW-1185">Reference proteome</keyword>
<dbReference type="InterPro" id="IPR007603">
    <property type="entry name" value="Choline_transptr-like"/>
</dbReference>
<dbReference type="Proteomes" id="UP000008820">
    <property type="component" value="Chromosome 3"/>
</dbReference>
<feature type="transmembrane region" description="Helical" evidence="6">
    <location>
        <begin position="251"/>
        <end position="277"/>
    </location>
</feature>